<evidence type="ECO:0000256" key="2">
    <source>
        <dbReference type="ARBA" id="ARBA00023015"/>
    </source>
</evidence>
<dbReference type="InterPro" id="IPR014327">
    <property type="entry name" value="RNA_pol_sigma70_bacteroid"/>
</dbReference>
<evidence type="ECO:0000256" key="4">
    <source>
        <dbReference type="ARBA" id="ARBA00023163"/>
    </source>
</evidence>
<dbReference type="InterPro" id="IPR036388">
    <property type="entry name" value="WH-like_DNA-bd_sf"/>
</dbReference>
<name>A0ABQ3HWZ6_9SPHI</name>
<evidence type="ECO:0000259" key="5">
    <source>
        <dbReference type="Pfam" id="PF04542"/>
    </source>
</evidence>
<protein>
    <submittedName>
        <fullName evidence="7">DNA-directed RNA polymerase sigma-70 factor</fullName>
    </submittedName>
</protein>
<organism evidence="7 8">
    <name type="scientific">Sphingobacterium griseoflavum</name>
    <dbReference type="NCBI Taxonomy" id="1474952"/>
    <lineage>
        <taxon>Bacteria</taxon>
        <taxon>Pseudomonadati</taxon>
        <taxon>Bacteroidota</taxon>
        <taxon>Sphingobacteriia</taxon>
        <taxon>Sphingobacteriales</taxon>
        <taxon>Sphingobacteriaceae</taxon>
        <taxon>Sphingobacterium</taxon>
    </lineage>
</organism>
<dbReference type="Gene3D" id="1.10.1740.10">
    <property type="match status" value="1"/>
</dbReference>
<comment type="similarity">
    <text evidence="1">Belongs to the sigma-70 factor family. ECF subfamily.</text>
</comment>
<keyword evidence="7" id="KW-0240">DNA-directed RNA polymerase</keyword>
<feature type="domain" description="RNA polymerase sigma factor 70 region 4 type 2" evidence="6">
    <location>
        <begin position="122"/>
        <end position="172"/>
    </location>
</feature>
<dbReference type="EMBL" id="BNAF01000003">
    <property type="protein sequence ID" value="GHE28549.1"/>
    <property type="molecule type" value="Genomic_DNA"/>
</dbReference>
<keyword evidence="2" id="KW-0805">Transcription regulation</keyword>
<dbReference type="InterPro" id="IPR013324">
    <property type="entry name" value="RNA_pol_sigma_r3/r4-like"/>
</dbReference>
<dbReference type="PANTHER" id="PTHR43133">
    <property type="entry name" value="RNA POLYMERASE ECF-TYPE SIGMA FACTO"/>
    <property type="match status" value="1"/>
</dbReference>
<dbReference type="Proteomes" id="UP000620550">
    <property type="component" value="Unassembled WGS sequence"/>
</dbReference>
<keyword evidence="3" id="KW-0731">Sigma factor</keyword>
<proteinExistence type="inferred from homology"/>
<dbReference type="SUPFAM" id="SSF88659">
    <property type="entry name" value="Sigma3 and sigma4 domains of RNA polymerase sigma factors"/>
    <property type="match status" value="1"/>
</dbReference>
<dbReference type="InterPro" id="IPR014284">
    <property type="entry name" value="RNA_pol_sigma-70_dom"/>
</dbReference>
<comment type="caution">
    <text evidence="7">The sequence shown here is derived from an EMBL/GenBank/DDBJ whole genome shotgun (WGS) entry which is preliminary data.</text>
</comment>
<feature type="domain" description="RNA polymerase sigma-70 region 2" evidence="5">
    <location>
        <begin position="23"/>
        <end position="87"/>
    </location>
</feature>
<keyword evidence="4" id="KW-0804">Transcription</keyword>
<dbReference type="Pfam" id="PF04542">
    <property type="entry name" value="Sigma70_r2"/>
    <property type="match status" value="1"/>
</dbReference>
<dbReference type="Pfam" id="PF08281">
    <property type="entry name" value="Sigma70_r4_2"/>
    <property type="match status" value="1"/>
</dbReference>
<evidence type="ECO:0000259" key="6">
    <source>
        <dbReference type="Pfam" id="PF08281"/>
    </source>
</evidence>
<dbReference type="InterPro" id="IPR013325">
    <property type="entry name" value="RNA_pol_sigma_r2"/>
</dbReference>
<dbReference type="InterPro" id="IPR013249">
    <property type="entry name" value="RNA_pol_sigma70_r4_t2"/>
</dbReference>
<evidence type="ECO:0000256" key="3">
    <source>
        <dbReference type="ARBA" id="ARBA00023082"/>
    </source>
</evidence>
<dbReference type="PANTHER" id="PTHR43133:SF46">
    <property type="entry name" value="RNA POLYMERASE SIGMA-70 FACTOR ECF SUBFAMILY"/>
    <property type="match status" value="1"/>
</dbReference>
<dbReference type="RefSeq" id="WP_189625410.1">
    <property type="nucleotide sequence ID" value="NZ_BNAF01000003.1"/>
</dbReference>
<keyword evidence="8" id="KW-1185">Reference proteome</keyword>
<dbReference type="Gene3D" id="1.10.10.10">
    <property type="entry name" value="Winged helix-like DNA-binding domain superfamily/Winged helix DNA-binding domain"/>
    <property type="match status" value="1"/>
</dbReference>
<accession>A0ABQ3HWZ6</accession>
<dbReference type="GO" id="GO:0000428">
    <property type="term" value="C:DNA-directed RNA polymerase complex"/>
    <property type="evidence" value="ECO:0007669"/>
    <property type="project" value="UniProtKB-KW"/>
</dbReference>
<sequence>MNQAERQMLMAVAEADEKAFTSLYNQYFATVYPFVLGYLKSPDMAEDVSQEIFVKVWQDRERLRDVRCFKAYVLVIAKNQTLNYLRKIFRTKALLAEVLHHYQRNVAADDHKVISKEYQDHLQRALRQLSPTSKLIFQRCREEKRSYDEVAEEMGISKHAIKKHMVRTMKTLRIMLERLDVHLCLLTTFFKNLH</sequence>
<evidence type="ECO:0000313" key="8">
    <source>
        <dbReference type="Proteomes" id="UP000620550"/>
    </source>
</evidence>
<reference evidence="8" key="1">
    <citation type="journal article" date="2019" name="Int. J. Syst. Evol. Microbiol.">
        <title>The Global Catalogue of Microorganisms (GCM) 10K type strain sequencing project: providing services to taxonomists for standard genome sequencing and annotation.</title>
        <authorList>
            <consortium name="The Broad Institute Genomics Platform"/>
            <consortium name="The Broad Institute Genome Sequencing Center for Infectious Disease"/>
            <person name="Wu L."/>
            <person name="Ma J."/>
        </authorList>
    </citation>
    <scope>NUCLEOTIDE SEQUENCE [LARGE SCALE GENOMIC DNA]</scope>
    <source>
        <strain evidence="8">CGMCC 1.12966</strain>
    </source>
</reference>
<dbReference type="InterPro" id="IPR039425">
    <property type="entry name" value="RNA_pol_sigma-70-like"/>
</dbReference>
<dbReference type="SUPFAM" id="SSF88946">
    <property type="entry name" value="Sigma2 domain of RNA polymerase sigma factors"/>
    <property type="match status" value="1"/>
</dbReference>
<evidence type="ECO:0000256" key="1">
    <source>
        <dbReference type="ARBA" id="ARBA00010641"/>
    </source>
</evidence>
<dbReference type="InterPro" id="IPR007627">
    <property type="entry name" value="RNA_pol_sigma70_r2"/>
</dbReference>
<evidence type="ECO:0000313" key="7">
    <source>
        <dbReference type="EMBL" id="GHE28549.1"/>
    </source>
</evidence>
<dbReference type="NCBIfam" id="TIGR02937">
    <property type="entry name" value="sigma70-ECF"/>
    <property type="match status" value="1"/>
</dbReference>
<gene>
    <name evidence="7" type="ORF">GCM10017764_08760</name>
</gene>
<dbReference type="NCBIfam" id="TIGR02985">
    <property type="entry name" value="Sig70_bacteroi1"/>
    <property type="match status" value="1"/>
</dbReference>